<evidence type="ECO:0000256" key="1">
    <source>
        <dbReference type="SAM" id="Phobius"/>
    </source>
</evidence>
<dbReference type="Pfam" id="PF12833">
    <property type="entry name" value="HTH_18"/>
    <property type="match status" value="1"/>
</dbReference>
<dbReference type="InterPro" id="IPR011990">
    <property type="entry name" value="TPR-like_helical_dom_sf"/>
</dbReference>
<dbReference type="GO" id="GO:0003700">
    <property type="term" value="F:DNA-binding transcription factor activity"/>
    <property type="evidence" value="ECO:0007669"/>
    <property type="project" value="InterPro"/>
</dbReference>
<dbReference type="OrthoDB" id="5295174at2"/>
<dbReference type="EMBL" id="FOAB01000002">
    <property type="protein sequence ID" value="SEK89276.1"/>
    <property type="molecule type" value="Genomic_DNA"/>
</dbReference>
<keyword evidence="1" id="KW-0472">Membrane</keyword>
<keyword evidence="4" id="KW-1185">Reference proteome</keyword>
<keyword evidence="1" id="KW-0812">Transmembrane</keyword>
<dbReference type="Gene3D" id="1.25.40.10">
    <property type="entry name" value="Tetratricopeptide repeat domain"/>
    <property type="match status" value="1"/>
</dbReference>
<accession>A0A1H7KRX8</accession>
<evidence type="ECO:0000259" key="2">
    <source>
        <dbReference type="PROSITE" id="PS01124"/>
    </source>
</evidence>
<sequence>MYMIIKNSMNRIAVFIVFFLFQQLYSQGDKAIDSLDQKSYDELSLGFDKNIGKIVVSKLYATTFLKKAKSEKNISKQADGYYMFTKILDKSLALKYTDSIINLTKNQDNFIYPAEAHLLKANILGGTGKYKEAMEELVEANNFAKKNKNIDQQYRTKYFIALLQDNLGEYEETLKTFRSLKQYYENKFQNNNSKYRYDYLKSMYALGNAYNNLELYDSAYYENRKAIELSLNYKDSILYSNLLLSSGVTDYFKKDYKSSIDSIEKFNKIYDSRSKINKIYFTTADLYLGKVYYELNDLDKSMYYLEKVDSATFSNRNFFPSLRSAYEVLIEIQKEKENTNKQLFYIERLLEFDSISNNDSKNLYKKINEEYSTPNLLSEKQSIIDSLEQKSENRTILIVILILLSFALLLFLYINNRKKKIYQSRFKEMFEQKEKISEVVRDSEPKKENKDIGISEDIVEDILRKLKIFEEKQEFIKSNITVSSLSKDLKTNSKYLSKTINFYKEKSFSNYINDLRIQFVVDRLKSDSKFRKYTIKAIANEIGFNTTEAFSKSFYKTTGIYPSFFLKQLEKKEFPEG</sequence>
<feature type="domain" description="HTH araC/xylS-type" evidence="2">
    <location>
        <begin position="466"/>
        <end position="568"/>
    </location>
</feature>
<dbReference type="SUPFAM" id="SSF48452">
    <property type="entry name" value="TPR-like"/>
    <property type="match status" value="2"/>
</dbReference>
<dbReference type="SMART" id="SM00342">
    <property type="entry name" value="HTH_ARAC"/>
    <property type="match status" value="1"/>
</dbReference>
<gene>
    <name evidence="3" type="ORF">SAMN04487910_1407</name>
</gene>
<dbReference type="Gene3D" id="1.10.10.60">
    <property type="entry name" value="Homeodomain-like"/>
    <property type="match status" value="2"/>
</dbReference>
<dbReference type="STRING" id="1038014.SAMN04487910_1407"/>
<proteinExistence type="predicted"/>
<name>A0A1H7KRX8_AQUAM</name>
<dbReference type="Proteomes" id="UP000198521">
    <property type="component" value="Unassembled WGS sequence"/>
</dbReference>
<feature type="transmembrane region" description="Helical" evidence="1">
    <location>
        <begin position="396"/>
        <end position="415"/>
    </location>
</feature>
<reference evidence="3 4" key="1">
    <citation type="submission" date="2016-10" db="EMBL/GenBank/DDBJ databases">
        <authorList>
            <person name="de Groot N.N."/>
        </authorList>
    </citation>
    <scope>NUCLEOTIDE SEQUENCE [LARGE SCALE GENOMIC DNA]</scope>
    <source>
        <strain evidence="3 4">DSM 25232</strain>
    </source>
</reference>
<protein>
    <submittedName>
        <fullName evidence="3">Helix-turn-helix domain-containing protein</fullName>
    </submittedName>
</protein>
<dbReference type="PROSITE" id="PS01124">
    <property type="entry name" value="HTH_ARAC_FAMILY_2"/>
    <property type="match status" value="1"/>
</dbReference>
<evidence type="ECO:0000313" key="4">
    <source>
        <dbReference type="Proteomes" id="UP000198521"/>
    </source>
</evidence>
<dbReference type="InterPro" id="IPR018060">
    <property type="entry name" value="HTH_AraC"/>
</dbReference>
<keyword evidence="1" id="KW-1133">Transmembrane helix</keyword>
<evidence type="ECO:0000313" key="3">
    <source>
        <dbReference type="EMBL" id="SEK89276.1"/>
    </source>
</evidence>
<organism evidence="3 4">
    <name type="scientific">Aquimarina amphilecti</name>
    <dbReference type="NCBI Taxonomy" id="1038014"/>
    <lineage>
        <taxon>Bacteria</taxon>
        <taxon>Pseudomonadati</taxon>
        <taxon>Bacteroidota</taxon>
        <taxon>Flavobacteriia</taxon>
        <taxon>Flavobacteriales</taxon>
        <taxon>Flavobacteriaceae</taxon>
        <taxon>Aquimarina</taxon>
    </lineage>
</organism>
<dbReference type="AlphaFoldDB" id="A0A1H7KRX8"/>
<dbReference type="GO" id="GO:0043565">
    <property type="term" value="F:sequence-specific DNA binding"/>
    <property type="evidence" value="ECO:0007669"/>
    <property type="project" value="InterPro"/>
</dbReference>